<dbReference type="Pfam" id="PF14346">
    <property type="entry name" value="DUF4398"/>
    <property type="match status" value="1"/>
</dbReference>
<dbReference type="STRING" id="1921010.MMIC_P2165"/>
<dbReference type="OrthoDB" id="5296783at2"/>
<organism evidence="3 4">
    <name type="scientific">Mariprofundus micogutta</name>
    <dbReference type="NCBI Taxonomy" id="1921010"/>
    <lineage>
        <taxon>Bacteria</taxon>
        <taxon>Pseudomonadati</taxon>
        <taxon>Pseudomonadota</taxon>
        <taxon>Candidatius Mariprofundia</taxon>
        <taxon>Mariprofundales</taxon>
        <taxon>Mariprofundaceae</taxon>
        <taxon>Mariprofundus</taxon>
    </lineage>
</organism>
<evidence type="ECO:0000259" key="2">
    <source>
        <dbReference type="Pfam" id="PF14346"/>
    </source>
</evidence>
<evidence type="ECO:0000313" key="4">
    <source>
        <dbReference type="Proteomes" id="UP000231632"/>
    </source>
</evidence>
<reference evidence="3 4" key="1">
    <citation type="journal article" date="2017" name="Arch. Microbiol.">
        <title>Mariprofundus micogutta sp. nov., a novel iron-oxidizing zetaproteobacterium isolated from a deep-sea hydrothermal field at the Bayonnaise knoll of the Izu-Ogasawara arc, and a description of Mariprofundales ord. nov. and Zetaproteobacteria classis nov.</title>
        <authorList>
            <person name="Makita H."/>
            <person name="Tanaka E."/>
            <person name="Mitsunobu S."/>
            <person name="Miyazaki M."/>
            <person name="Nunoura T."/>
            <person name="Uematsu K."/>
            <person name="Takaki Y."/>
            <person name="Nishi S."/>
            <person name="Shimamura S."/>
            <person name="Takai K."/>
        </authorList>
    </citation>
    <scope>NUCLEOTIDE SEQUENCE [LARGE SCALE GENOMIC DNA]</scope>
    <source>
        <strain evidence="3 4">ET2</strain>
    </source>
</reference>
<feature type="domain" description="DUF4398" evidence="2">
    <location>
        <begin position="22"/>
        <end position="89"/>
    </location>
</feature>
<comment type="caution">
    <text evidence="3">The sequence shown here is derived from an EMBL/GenBank/DDBJ whole genome shotgun (WGS) entry which is preliminary data.</text>
</comment>
<dbReference type="Proteomes" id="UP000231632">
    <property type="component" value="Unassembled WGS sequence"/>
</dbReference>
<keyword evidence="1" id="KW-0732">Signal</keyword>
<accession>A0A1L8CQI2</accession>
<dbReference type="EMBL" id="BDFD01000022">
    <property type="protein sequence ID" value="GAV21185.1"/>
    <property type="molecule type" value="Genomic_DNA"/>
</dbReference>
<name>A0A1L8CQI2_9PROT</name>
<protein>
    <recommendedName>
        <fullName evidence="2">DUF4398 domain-containing protein</fullName>
    </recommendedName>
</protein>
<proteinExistence type="predicted"/>
<dbReference type="InterPro" id="IPR025511">
    <property type="entry name" value="DUF4398"/>
</dbReference>
<keyword evidence="4" id="KW-1185">Reference proteome</keyword>
<sequence>MKRVLFVLLLTLSACATHPPAQEMSDARTAIKTAQALPGDQMMADKHLQSAEKALEDAASAIKLEQYERARSKALEAKRHAQHAARLKQSQINN</sequence>
<evidence type="ECO:0000313" key="3">
    <source>
        <dbReference type="EMBL" id="GAV21185.1"/>
    </source>
</evidence>
<dbReference type="PROSITE" id="PS51257">
    <property type="entry name" value="PROKAR_LIPOPROTEIN"/>
    <property type="match status" value="1"/>
</dbReference>
<feature type="chain" id="PRO_5013335720" description="DUF4398 domain-containing protein" evidence="1">
    <location>
        <begin position="17"/>
        <end position="94"/>
    </location>
</feature>
<feature type="signal peptide" evidence="1">
    <location>
        <begin position="1"/>
        <end position="16"/>
    </location>
</feature>
<dbReference type="AlphaFoldDB" id="A0A1L8CQI2"/>
<evidence type="ECO:0000256" key="1">
    <source>
        <dbReference type="SAM" id="SignalP"/>
    </source>
</evidence>
<dbReference type="Gene3D" id="1.20.1270.390">
    <property type="match status" value="1"/>
</dbReference>
<gene>
    <name evidence="3" type="ORF">MMIC_P2165</name>
</gene>